<name>A0ABX9WLE7_9ACTN</name>
<evidence type="ECO:0008006" key="5">
    <source>
        <dbReference type="Google" id="ProtNLM"/>
    </source>
</evidence>
<keyword evidence="2" id="KW-1133">Transmembrane helix</keyword>
<proteinExistence type="predicted"/>
<comment type="caution">
    <text evidence="3">The sequence shown here is derived from an EMBL/GenBank/DDBJ whole genome shotgun (WGS) entry which is preliminary data.</text>
</comment>
<feature type="region of interest" description="Disordered" evidence="1">
    <location>
        <begin position="61"/>
        <end position="80"/>
    </location>
</feature>
<evidence type="ECO:0000313" key="3">
    <source>
        <dbReference type="EMBL" id="RNM01315.1"/>
    </source>
</evidence>
<dbReference type="EMBL" id="RJLN01000004">
    <property type="protein sequence ID" value="RNM01315.1"/>
    <property type="molecule type" value="Genomic_DNA"/>
</dbReference>
<organism evidence="3 4">
    <name type="scientific">Micromonospora solifontis</name>
    <dbReference type="NCBI Taxonomy" id="2487138"/>
    <lineage>
        <taxon>Bacteria</taxon>
        <taxon>Bacillati</taxon>
        <taxon>Actinomycetota</taxon>
        <taxon>Actinomycetes</taxon>
        <taxon>Micromonosporales</taxon>
        <taxon>Micromonosporaceae</taxon>
        <taxon>Micromonospora</taxon>
    </lineage>
</organism>
<evidence type="ECO:0000256" key="2">
    <source>
        <dbReference type="SAM" id="Phobius"/>
    </source>
</evidence>
<dbReference type="Proteomes" id="UP000280698">
    <property type="component" value="Unassembled WGS sequence"/>
</dbReference>
<reference evidence="3 4" key="1">
    <citation type="submission" date="2018-11" db="EMBL/GenBank/DDBJ databases">
        <title>Micromonospora sp. PPF5-17, a new actinomycetes isolated from a hot spring soil.</title>
        <authorList>
            <person name="Thawai C."/>
        </authorList>
    </citation>
    <scope>NUCLEOTIDE SEQUENCE [LARGE SCALE GENOMIC DNA]</scope>
    <source>
        <strain evidence="3 4">PPF5-17</strain>
    </source>
</reference>
<protein>
    <recommendedName>
        <fullName evidence="5">PknH-like extracellular domain-containing protein</fullName>
    </recommendedName>
</protein>
<gene>
    <name evidence="3" type="ORF">EFE23_02505</name>
</gene>
<keyword evidence="2" id="KW-0472">Membrane</keyword>
<evidence type="ECO:0000313" key="4">
    <source>
        <dbReference type="Proteomes" id="UP000280698"/>
    </source>
</evidence>
<dbReference type="RefSeq" id="WP_123239236.1">
    <property type="nucleotide sequence ID" value="NZ_JAAHBY010000004.1"/>
</dbReference>
<feature type="transmembrane region" description="Helical" evidence="2">
    <location>
        <begin position="39"/>
        <end position="63"/>
    </location>
</feature>
<evidence type="ECO:0000256" key="1">
    <source>
        <dbReference type="SAM" id="MobiDB-lite"/>
    </source>
</evidence>
<accession>A0ABX9WLE7</accession>
<sequence length="290" mass="31946">MRDEDLTFVELVQRDLQTVRWLDAAELRARARRRGRHQAVGAAVVVLVLLSASAAAAAGLPGWPGRPTVAGPAASPTSRAEIPRDALLQPEDLPEQVATPFTETGLGEPIVIDPEWTRCLKERKVSPTWEMSRYSRSESFWRGPRENRDMQLSQDVYRIGPELVATLSAGIDRRVRSCLDWEDAQTGPLGYGSTPGELVTRFTRHRWEVVARGFAGDEAMLIRHTTGETRREDAAGEVLAGAPEPQTVAVVRVGDLVTVFELGDWASEPDFRRLATVAARRMCVAANPPC</sequence>
<keyword evidence="4" id="KW-1185">Reference proteome</keyword>
<keyword evidence="2" id="KW-0812">Transmembrane</keyword>